<dbReference type="EMBL" id="GBXM01108893">
    <property type="protein sequence ID" value="JAG99683.1"/>
    <property type="molecule type" value="Transcribed_RNA"/>
</dbReference>
<reference evidence="1" key="1">
    <citation type="submission" date="2014-11" db="EMBL/GenBank/DDBJ databases">
        <authorList>
            <person name="Amaro Gonzalez C."/>
        </authorList>
    </citation>
    <scope>NUCLEOTIDE SEQUENCE</scope>
</reference>
<proteinExistence type="predicted"/>
<name>A0A0E9P5H9_ANGAN</name>
<sequence length="27" mass="3054">MLCFNCPSVIYIKNARSADPNKITIIK</sequence>
<accession>A0A0E9P5H9</accession>
<dbReference type="AlphaFoldDB" id="A0A0E9P5H9"/>
<organism evidence="1">
    <name type="scientific">Anguilla anguilla</name>
    <name type="common">European freshwater eel</name>
    <name type="synonym">Muraena anguilla</name>
    <dbReference type="NCBI Taxonomy" id="7936"/>
    <lineage>
        <taxon>Eukaryota</taxon>
        <taxon>Metazoa</taxon>
        <taxon>Chordata</taxon>
        <taxon>Craniata</taxon>
        <taxon>Vertebrata</taxon>
        <taxon>Euteleostomi</taxon>
        <taxon>Actinopterygii</taxon>
        <taxon>Neopterygii</taxon>
        <taxon>Teleostei</taxon>
        <taxon>Anguilliformes</taxon>
        <taxon>Anguillidae</taxon>
        <taxon>Anguilla</taxon>
    </lineage>
</organism>
<evidence type="ECO:0000313" key="1">
    <source>
        <dbReference type="EMBL" id="JAG99683.1"/>
    </source>
</evidence>
<protein>
    <submittedName>
        <fullName evidence="1">Uncharacterized protein</fullName>
    </submittedName>
</protein>
<reference evidence="1" key="2">
    <citation type="journal article" date="2015" name="Fish Shellfish Immunol.">
        <title>Early steps in the European eel (Anguilla anguilla)-Vibrio vulnificus interaction in the gills: Role of the RtxA13 toxin.</title>
        <authorList>
            <person name="Callol A."/>
            <person name="Pajuelo D."/>
            <person name="Ebbesson L."/>
            <person name="Teles M."/>
            <person name="MacKenzie S."/>
            <person name="Amaro C."/>
        </authorList>
    </citation>
    <scope>NUCLEOTIDE SEQUENCE</scope>
</reference>